<dbReference type="Gene3D" id="1.10.1370.30">
    <property type="match status" value="1"/>
</dbReference>
<keyword evidence="1 4" id="KW-0378">Hydrolase</keyword>
<feature type="binding site" evidence="2">
    <location>
        <position position="291"/>
    </location>
    <ligand>
        <name>Zn(2+)</name>
        <dbReference type="ChEBI" id="CHEBI:29105"/>
        <note>catalytic</note>
    </ligand>
</feature>
<keyword evidence="1" id="KW-0482">Metalloprotease</keyword>
<keyword evidence="1 4" id="KW-0121">Carboxypeptidase</keyword>
<dbReference type="STRING" id="86105.NF27_JF00290"/>
<comment type="cofactor">
    <cofactor evidence="2">
        <name>Zn(2+)</name>
        <dbReference type="ChEBI" id="CHEBI:29105"/>
    </cofactor>
    <text evidence="2">Binds 1 zinc ion per subunit.</text>
</comment>
<reference evidence="4 5" key="1">
    <citation type="submission" date="2014-11" db="EMBL/GenBank/DDBJ databases">
        <title>A Rickettsiales Symbiont of Amoebae With Ancient Features.</title>
        <authorList>
            <person name="Schulz F."/>
            <person name="Martijn J."/>
            <person name="Wascher F."/>
            <person name="Kostanjsek R."/>
            <person name="Ettema T.J."/>
            <person name="Horn M."/>
        </authorList>
    </citation>
    <scope>NUCLEOTIDE SEQUENCE [LARGE SCALE GENOMIC DNA]</scope>
    <source>
        <strain evidence="4 5">UWC36</strain>
    </source>
</reference>
<gene>
    <name evidence="4" type="ORF">NF27_JF00290</name>
</gene>
<feature type="binding site" evidence="2">
    <location>
        <position position="265"/>
    </location>
    <ligand>
        <name>Zn(2+)</name>
        <dbReference type="ChEBI" id="CHEBI:29105"/>
        <note>catalytic</note>
    </ligand>
</feature>
<dbReference type="Pfam" id="PF02074">
    <property type="entry name" value="Peptidase_M32"/>
    <property type="match status" value="1"/>
</dbReference>
<name>A0A0C1MW91_9RICK</name>
<evidence type="ECO:0000313" key="5">
    <source>
        <dbReference type="Proteomes" id="UP000031258"/>
    </source>
</evidence>
<evidence type="ECO:0000313" key="4">
    <source>
        <dbReference type="EMBL" id="KIE04151.1"/>
    </source>
</evidence>
<dbReference type="EMBL" id="JSWE01000223">
    <property type="protein sequence ID" value="KIE04151.1"/>
    <property type="molecule type" value="Genomic_DNA"/>
</dbReference>
<dbReference type="SUPFAM" id="SSF55486">
    <property type="entry name" value="Metalloproteases ('zincins'), catalytic domain"/>
    <property type="match status" value="1"/>
</dbReference>
<dbReference type="EC" id="3.4.17.19" evidence="1"/>
<dbReference type="GO" id="GO:0046872">
    <property type="term" value="F:metal ion binding"/>
    <property type="evidence" value="ECO:0007669"/>
    <property type="project" value="UniProtKB-KW"/>
</dbReference>
<protein>
    <recommendedName>
        <fullName evidence="1">Metal-dependent carboxypeptidase</fullName>
        <ecNumber evidence="1">3.4.17.19</ecNumber>
    </recommendedName>
</protein>
<organism evidence="4 5">
    <name type="scientific">Candidatus Jidaibacter acanthamoebae</name>
    <dbReference type="NCBI Taxonomy" id="86105"/>
    <lineage>
        <taxon>Bacteria</taxon>
        <taxon>Pseudomonadati</taxon>
        <taxon>Pseudomonadota</taxon>
        <taxon>Alphaproteobacteria</taxon>
        <taxon>Rickettsiales</taxon>
        <taxon>Candidatus Midichloriaceae</taxon>
        <taxon>Candidatus Jidaibacter</taxon>
    </lineage>
</organism>
<comment type="function">
    <text evidence="1">Broad specificity carboxypetidase that releases amino acids sequentially from the C-terminus, including neutral, aromatic, polar and basic residues.</text>
</comment>
<keyword evidence="1" id="KW-0645">Protease</keyword>
<dbReference type="PANTHER" id="PTHR34217">
    <property type="entry name" value="METAL-DEPENDENT CARBOXYPEPTIDASE"/>
    <property type="match status" value="1"/>
</dbReference>
<comment type="catalytic activity">
    <reaction evidence="1">
        <text>Release of a C-terminal amino acid with broad specificity, except for -Pro.</text>
        <dbReference type="EC" id="3.4.17.19"/>
    </reaction>
</comment>
<dbReference type="PROSITE" id="PS52034">
    <property type="entry name" value="PEPTIDASE_M32"/>
    <property type="match status" value="1"/>
</dbReference>
<accession>A0A0C1MW91</accession>
<dbReference type="PRINTS" id="PR00998">
    <property type="entry name" value="CRBOXYPTASET"/>
</dbReference>
<comment type="caution">
    <text evidence="4">The sequence shown here is derived from an EMBL/GenBank/DDBJ whole genome shotgun (WGS) entry which is preliminary data.</text>
</comment>
<sequence>MKAYNFLENHFKEISIINQISDILGWDKEVIMPIGSLSARIEQSSYLIKLAHEKICSSLINEKITEALEDMSSLNDWQKANLLEIKKIFDDYASVDNSLMREYSSLRQECEMVWRSARKNKSFIEVKPYFAKLLLAVRKIAAVKADYFKVSPYQALVNEYDSNRKVEEIDSIFSELKNFLPQFIEKVRSTQGEKPKLGGYFPIELQQQLGIEIMKDFGFDFNKGRLDTSTHPFCGGIPHDIRLTTRYDENDAFIALQGIIHETGHALYEKNLPLEYAYQPVGRNLGMAIHESQSLLTEMQIGRSDEFVEYLIPKLIKYFSVDKTKFSQDNIAKYVKYVEPSFIRVDADEVTYPLHVIMRYELEKQLIGGDLEVGDLPAAWNDYFRQTIGLTPDHDALGVLQDTHWYSGIFGYFPSYTLGAVTAAQLMNSIKKVIPEMNEQIRRGDLKPIYDWLKMNIHSKGKLFSSDQLLVNSTGESLNPRYFTEYLESKYVHG</sequence>
<dbReference type="AlphaFoldDB" id="A0A0C1MW91"/>
<dbReference type="GO" id="GO:0004181">
    <property type="term" value="F:metallocarboxypeptidase activity"/>
    <property type="evidence" value="ECO:0007669"/>
    <property type="project" value="UniProtKB-UniRule"/>
</dbReference>
<dbReference type="PATRIC" id="fig|86105.3.peg.1975"/>
<dbReference type="CDD" id="cd06460">
    <property type="entry name" value="M32_Taq"/>
    <property type="match status" value="1"/>
</dbReference>
<comment type="similarity">
    <text evidence="1">Belongs to the peptidase M32 family.</text>
</comment>
<keyword evidence="2" id="KW-0862">Zinc</keyword>
<feature type="active site" description="Proton donor/acceptor" evidence="3">
    <location>
        <position position="262"/>
    </location>
</feature>
<keyword evidence="5" id="KW-1185">Reference proteome</keyword>
<proteinExistence type="inferred from homology"/>
<dbReference type="Proteomes" id="UP000031258">
    <property type="component" value="Unassembled WGS sequence"/>
</dbReference>
<dbReference type="RefSeq" id="WP_039459323.1">
    <property type="nucleotide sequence ID" value="NZ_JSWE01000223.1"/>
</dbReference>
<dbReference type="PANTHER" id="PTHR34217:SF1">
    <property type="entry name" value="CARBOXYPEPTIDASE 1"/>
    <property type="match status" value="1"/>
</dbReference>
<dbReference type="OrthoDB" id="9772308at2"/>
<evidence type="ECO:0000256" key="1">
    <source>
        <dbReference type="PIRNR" id="PIRNR006615"/>
    </source>
</evidence>
<evidence type="ECO:0000256" key="2">
    <source>
        <dbReference type="PIRSR" id="PIRSR006615-1"/>
    </source>
</evidence>
<dbReference type="GO" id="GO:0006508">
    <property type="term" value="P:proteolysis"/>
    <property type="evidence" value="ECO:0007669"/>
    <property type="project" value="UniProtKB-UniRule"/>
</dbReference>
<feature type="binding site" evidence="2">
    <location>
        <position position="261"/>
    </location>
    <ligand>
        <name>Zn(2+)</name>
        <dbReference type="ChEBI" id="CHEBI:29105"/>
        <note>catalytic</note>
    </ligand>
</feature>
<evidence type="ECO:0000256" key="3">
    <source>
        <dbReference type="PIRSR" id="PIRSR006615-2"/>
    </source>
</evidence>
<keyword evidence="1 2" id="KW-0479">Metal-binding</keyword>
<dbReference type="InterPro" id="IPR001333">
    <property type="entry name" value="Peptidase_M32_Taq"/>
</dbReference>
<dbReference type="PIRSF" id="PIRSF006615">
    <property type="entry name" value="Zn_crbxpep_Taq"/>
    <property type="match status" value="1"/>
</dbReference>